<feature type="non-terminal residue" evidence="6">
    <location>
        <position position="1"/>
    </location>
</feature>
<keyword evidence="1" id="KW-0479">Metal-binding</keyword>
<accession>A0A835M077</accession>
<dbReference type="InterPro" id="IPR053031">
    <property type="entry name" value="Cuticle_assoc_protein"/>
</dbReference>
<name>A0A835M077_9MAGN</name>
<sequence length="233" mass="26529">MIGMANVSASILDTINDVETPIEDGAEGESVNFYARPPKKQKRKISDVWTQFDKTVEINDDGIVVKNADGSDSMVAICKICFQKLSCGNRGGTSHLRRHKESCLNRTTTNTGQTIIGVGPSGSIFSFTFNQDRARRETVRYFVREELPFVKVDKPAFHRWITKSFGPQFKPPRYICTENSEMLVHSTRLGQWLGSHPILKSVGCVWRVELWIEVQWMNKEDMFGPREILEMLP</sequence>
<comment type="caution">
    <text evidence="6">The sequence shown here is derived from an EMBL/GenBank/DDBJ whole genome shotgun (WGS) entry which is preliminary data.</text>
</comment>
<dbReference type="Proteomes" id="UP000631114">
    <property type="component" value="Unassembled WGS sequence"/>
</dbReference>
<dbReference type="GO" id="GO:0008270">
    <property type="term" value="F:zinc ion binding"/>
    <property type="evidence" value="ECO:0007669"/>
    <property type="project" value="UniProtKB-KW"/>
</dbReference>
<protein>
    <recommendedName>
        <fullName evidence="5">BED-type domain-containing protein</fullName>
    </recommendedName>
</protein>
<dbReference type="GO" id="GO:0005634">
    <property type="term" value="C:nucleus"/>
    <property type="evidence" value="ECO:0007669"/>
    <property type="project" value="TreeGrafter"/>
</dbReference>
<dbReference type="PROSITE" id="PS50808">
    <property type="entry name" value="ZF_BED"/>
    <property type="match status" value="1"/>
</dbReference>
<evidence type="ECO:0000256" key="2">
    <source>
        <dbReference type="ARBA" id="ARBA00022771"/>
    </source>
</evidence>
<evidence type="ECO:0000256" key="3">
    <source>
        <dbReference type="ARBA" id="ARBA00022833"/>
    </source>
</evidence>
<dbReference type="GO" id="GO:0006357">
    <property type="term" value="P:regulation of transcription by RNA polymerase II"/>
    <property type="evidence" value="ECO:0007669"/>
    <property type="project" value="TreeGrafter"/>
</dbReference>
<feature type="domain" description="BED-type" evidence="5">
    <location>
        <begin position="43"/>
        <end position="99"/>
    </location>
</feature>
<dbReference type="GO" id="GO:1990837">
    <property type="term" value="F:sequence-specific double-stranded DNA binding"/>
    <property type="evidence" value="ECO:0007669"/>
    <property type="project" value="TreeGrafter"/>
</dbReference>
<organism evidence="6 7">
    <name type="scientific">Coptis chinensis</name>
    <dbReference type="NCBI Taxonomy" id="261450"/>
    <lineage>
        <taxon>Eukaryota</taxon>
        <taxon>Viridiplantae</taxon>
        <taxon>Streptophyta</taxon>
        <taxon>Embryophyta</taxon>
        <taxon>Tracheophyta</taxon>
        <taxon>Spermatophyta</taxon>
        <taxon>Magnoliopsida</taxon>
        <taxon>Ranunculales</taxon>
        <taxon>Ranunculaceae</taxon>
        <taxon>Coptidoideae</taxon>
        <taxon>Coptis</taxon>
    </lineage>
</organism>
<evidence type="ECO:0000256" key="1">
    <source>
        <dbReference type="ARBA" id="ARBA00022723"/>
    </source>
</evidence>
<dbReference type="AlphaFoldDB" id="A0A835M077"/>
<dbReference type="OrthoDB" id="1990412at2759"/>
<dbReference type="SMART" id="SM00614">
    <property type="entry name" value="ZnF_BED"/>
    <property type="match status" value="1"/>
</dbReference>
<proteinExistence type="predicted"/>
<reference evidence="6 7" key="1">
    <citation type="submission" date="2020-10" db="EMBL/GenBank/DDBJ databases">
        <title>The Coptis chinensis genome and diversification of protoberbering-type alkaloids.</title>
        <authorList>
            <person name="Wang B."/>
            <person name="Shu S."/>
            <person name="Song C."/>
            <person name="Liu Y."/>
        </authorList>
    </citation>
    <scope>NUCLEOTIDE SEQUENCE [LARGE SCALE GENOMIC DNA]</scope>
    <source>
        <strain evidence="6">HL-2020</strain>
        <tissue evidence="6">Leaf</tissue>
    </source>
</reference>
<dbReference type="InterPro" id="IPR003656">
    <property type="entry name" value="Znf_BED"/>
</dbReference>
<evidence type="ECO:0000259" key="5">
    <source>
        <dbReference type="PROSITE" id="PS50808"/>
    </source>
</evidence>
<dbReference type="PANTHER" id="PTHR34396:SF25">
    <property type="entry name" value="BOUNDARY ELEMENT ASSOCIATED FACTOR"/>
    <property type="match status" value="1"/>
</dbReference>
<evidence type="ECO:0000313" key="7">
    <source>
        <dbReference type="Proteomes" id="UP000631114"/>
    </source>
</evidence>
<dbReference type="PANTHER" id="PTHR34396">
    <property type="entry name" value="OS03G0264950 PROTEIN-RELATED"/>
    <property type="match status" value="1"/>
</dbReference>
<dbReference type="EMBL" id="JADFTS010000005">
    <property type="protein sequence ID" value="KAF9605921.1"/>
    <property type="molecule type" value="Genomic_DNA"/>
</dbReference>
<keyword evidence="7" id="KW-1185">Reference proteome</keyword>
<gene>
    <name evidence="6" type="ORF">IFM89_020800</name>
</gene>
<keyword evidence="2 4" id="KW-0863">Zinc-finger</keyword>
<evidence type="ECO:0000313" key="6">
    <source>
        <dbReference type="EMBL" id="KAF9605921.1"/>
    </source>
</evidence>
<keyword evidence="3" id="KW-0862">Zinc</keyword>
<evidence type="ECO:0000256" key="4">
    <source>
        <dbReference type="PROSITE-ProRule" id="PRU00027"/>
    </source>
</evidence>